<reference evidence="1 2" key="1">
    <citation type="submission" date="2016-04" db="EMBL/GenBank/DDBJ databases">
        <title>Genome analyses suggest a sexual origin of heterokaryosis in a supposedly ancient asexual fungus.</title>
        <authorList>
            <person name="Ropars J."/>
            <person name="Sedzielewska K."/>
            <person name="Noel J."/>
            <person name="Charron P."/>
            <person name="Farinelli L."/>
            <person name="Marton T."/>
            <person name="Kruger M."/>
            <person name="Pelin A."/>
            <person name="Brachmann A."/>
            <person name="Corradi N."/>
        </authorList>
    </citation>
    <scope>NUCLEOTIDE SEQUENCE [LARGE SCALE GENOMIC DNA]</scope>
    <source>
        <strain evidence="1 2">C2</strain>
    </source>
</reference>
<gene>
    <name evidence="1" type="ORF">RhiirC2_756153</name>
</gene>
<accession>A0A2N1MSZ9</accession>
<evidence type="ECO:0000313" key="2">
    <source>
        <dbReference type="Proteomes" id="UP000233469"/>
    </source>
</evidence>
<evidence type="ECO:0000313" key="1">
    <source>
        <dbReference type="EMBL" id="PKK64755.1"/>
    </source>
</evidence>
<protein>
    <submittedName>
        <fullName evidence="1">Uncharacterized protein</fullName>
    </submittedName>
</protein>
<dbReference type="AlphaFoldDB" id="A0A2N1MSZ9"/>
<proteinExistence type="predicted"/>
<dbReference type="EMBL" id="LLXL01001384">
    <property type="protein sequence ID" value="PKK64755.1"/>
    <property type="molecule type" value="Genomic_DNA"/>
</dbReference>
<name>A0A2N1MSZ9_9GLOM</name>
<dbReference type="Proteomes" id="UP000233469">
    <property type="component" value="Unassembled WGS sequence"/>
</dbReference>
<dbReference type="VEuPathDB" id="FungiDB:RhiirFUN_022267"/>
<organism evidence="1 2">
    <name type="scientific">Rhizophagus irregularis</name>
    <dbReference type="NCBI Taxonomy" id="588596"/>
    <lineage>
        <taxon>Eukaryota</taxon>
        <taxon>Fungi</taxon>
        <taxon>Fungi incertae sedis</taxon>
        <taxon>Mucoromycota</taxon>
        <taxon>Glomeromycotina</taxon>
        <taxon>Glomeromycetes</taxon>
        <taxon>Glomerales</taxon>
        <taxon>Glomeraceae</taxon>
        <taxon>Rhizophagus</taxon>
    </lineage>
</organism>
<comment type="caution">
    <text evidence="1">The sequence shown here is derived from an EMBL/GenBank/DDBJ whole genome shotgun (WGS) entry which is preliminary data.</text>
</comment>
<reference evidence="1 2" key="2">
    <citation type="submission" date="2017-10" db="EMBL/GenBank/DDBJ databases">
        <title>Extensive intraspecific genome diversity in a model arbuscular mycorrhizal fungus.</title>
        <authorList>
            <person name="Chen E.C.H."/>
            <person name="Morin E."/>
            <person name="Baudet D."/>
            <person name="Noel J."/>
            <person name="Ndikumana S."/>
            <person name="Charron P."/>
            <person name="St-Onge C."/>
            <person name="Giorgi J."/>
            <person name="Grigoriev I.V."/>
            <person name="Roux C."/>
            <person name="Martin F.M."/>
            <person name="Corradi N."/>
        </authorList>
    </citation>
    <scope>NUCLEOTIDE SEQUENCE [LARGE SCALE GENOMIC DNA]</scope>
    <source>
        <strain evidence="1 2">C2</strain>
    </source>
</reference>
<sequence>MSCDGPRKRKWKLQARATFGFIFPHTYRNKSWTVILNILSNETQFRNRPQKLQIHPTLMASEVFLSDSGIFSGIRVINNSQSDRVDLPSRK</sequence>